<dbReference type="GO" id="GO:0006695">
    <property type="term" value="P:cholesterol biosynthetic process"/>
    <property type="evidence" value="ECO:0007669"/>
    <property type="project" value="TreeGrafter"/>
</dbReference>
<protein>
    <recommendedName>
        <fullName evidence="10">Mevalonate kinase</fullName>
        <shortName evidence="10">MK</shortName>
        <ecNumber evidence="10">2.7.1.36</ecNumber>
    </recommendedName>
</protein>
<accession>A0A084WQF7</accession>
<dbReference type="GO" id="GO:0005829">
    <property type="term" value="C:cytosol"/>
    <property type="evidence" value="ECO:0007669"/>
    <property type="project" value="TreeGrafter"/>
</dbReference>
<evidence type="ECO:0000313" key="13">
    <source>
        <dbReference type="EMBL" id="KFB52451.1"/>
    </source>
</evidence>
<dbReference type="Gene3D" id="3.30.230.10">
    <property type="match status" value="1"/>
</dbReference>
<keyword evidence="3 10" id="KW-0808">Transferase</keyword>
<dbReference type="EMBL" id="KE525396">
    <property type="protein sequence ID" value="KFB52451.1"/>
    <property type="molecule type" value="Genomic_DNA"/>
</dbReference>
<keyword evidence="10" id="KW-0753">Steroid metabolism</keyword>
<dbReference type="OMA" id="VCTYGGV"/>
<dbReference type="Pfam" id="PF00288">
    <property type="entry name" value="GHMP_kinases_N"/>
    <property type="match status" value="1"/>
</dbReference>
<dbReference type="PANTHER" id="PTHR43290:SF2">
    <property type="entry name" value="MEVALONATE KINASE"/>
    <property type="match status" value="1"/>
</dbReference>
<evidence type="ECO:0000256" key="8">
    <source>
        <dbReference type="ARBA" id="ARBA00023098"/>
    </source>
</evidence>
<feature type="domain" description="GHMP kinase C-terminal" evidence="12">
    <location>
        <begin position="300"/>
        <end position="356"/>
    </location>
</feature>
<keyword evidence="15" id="KW-1185">Reference proteome</keyword>
<dbReference type="SUPFAM" id="SSF55060">
    <property type="entry name" value="GHMP Kinase, C-terminal domain"/>
    <property type="match status" value="1"/>
</dbReference>
<dbReference type="Gene3D" id="3.30.70.890">
    <property type="entry name" value="GHMP kinase, C-terminal domain"/>
    <property type="match status" value="1"/>
</dbReference>
<dbReference type="InterPro" id="IPR020568">
    <property type="entry name" value="Ribosomal_Su5_D2-typ_SF"/>
</dbReference>
<reference evidence="13 15" key="1">
    <citation type="journal article" date="2014" name="BMC Genomics">
        <title>Genome sequence of Anopheles sinensis provides insight into genetics basis of mosquito competence for malaria parasites.</title>
        <authorList>
            <person name="Zhou D."/>
            <person name="Zhang D."/>
            <person name="Ding G."/>
            <person name="Shi L."/>
            <person name="Hou Q."/>
            <person name="Ye Y."/>
            <person name="Xu Y."/>
            <person name="Zhou H."/>
            <person name="Xiong C."/>
            <person name="Li S."/>
            <person name="Yu J."/>
            <person name="Hong S."/>
            <person name="Yu X."/>
            <person name="Zou P."/>
            <person name="Chen C."/>
            <person name="Chang X."/>
            <person name="Wang W."/>
            <person name="Lv Y."/>
            <person name="Sun Y."/>
            <person name="Ma L."/>
            <person name="Shen B."/>
            <person name="Zhu C."/>
        </authorList>
    </citation>
    <scope>NUCLEOTIDE SEQUENCE [LARGE SCALE GENOMIC DNA]</scope>
</reference>
<comment type="similarity">
    <text evidence="10">Belongs to the GHMP kinase family. Mevalonate kinase subfamily.</text>
</comment>
<dbReference type="SUPFAM" id="SSF54211">
    <property type="entry name" value="Ribosomal protein S5 domain 2-like"/>
    <property type="match status" value="1"/>
</dbReference>
<evidence type="ECO:0000256" key="2">
    <source>
        <dbReference type="ARBA" id="ARBA00022516"/>
    </source>
</evidence>
<gene>
    <name evidence="13" type="ORF">ZHAS_00020720</name>
</gene>
<keyword evidence="6 10" id="KW-0067">ATP-binding</keyword>
<dbReference type="NCBIfam" id="TIGR00549">
    <property type="entry name" value="mevalon_kin"/>
    <property type="match status" value="1"/>
</dbReference>
<comment type="catalytic activity">
    <reaction evidence="10">
        <text>(R)-mevalonate + ATP = (R)-5-phosphomevalonate + ADP + H(+)</text>
        <dbReference type="Rhea" id="RHEA:17065"/>
        <dbReference type="ChEBI" id="CHEBI:15378"/>
        <dbReference type="ChEBI" id="CHEBI:30616"/>
        <dbReference type="ChEBI" id="CHEBI:36464"/>
        <dbReference type="ChEBI" id="CHEBI:58146"/>
        <dbReference type="ChEBI" id="CHEBI:456216"/>
        <dbReference type="EC" id="2.7.1.36"/>
    </reaction>
</comment>
<keyword evidence="7" id="KW-0460">Magnesium</keyword>
<evidence type="ECO:0000256" key="10">
    <source>
        <dbReference type="RuleBase" id="RU363087"/>
    </source>
</evidence>
<dbReference type="InterPro" id="IPR036554">
    <property type="entry name" value="GHMP_kinase_C_sf"/>
</dbReference>
<dbReference type="InterPro" id="IPR006204">
    <property type="entry name" value="GHMP_kinase_N_dom"/>
</dbReference>
<keyword evidence="10" id="KW-0752">Steroid biosynthesis</keyword>
<dbReference type="AlphaFoldDB" id="A0A084WQF7"/>
<comment type="pathway">
    <text evidence="9 10">Isoprenoid biosynthesis; isopentenyl diphosphate biosynthesis via mevalonate pathway; isopentenyl diphosphate from (R)-mevalonate: step 1/3.</text>
</comment>
<proteinExistence type="inferred from homology"/>
<keyword evidence="4 10" id="KW-0547">Nucleotide-binding</keyword>
<dbReference type="EnsemblMetazoa" id="ASIC020720-RA">
    <property type="protein sequence ID" value="ASIC020720-PA"/>
    <property type="gene ID" value="ASIC020720"/>
</dbReference>
<keyword evidence="10" id="KW-0756">Sterol biosynthesis</keyword>
<evidence type="ECO:0000256" key="7">
    <source>
        <dbReference type="ARBA" id="ARBA00022842"/>
    </source>
</evidence>
<dbReference type="InterPro" id="IPR013750">
    <property type="entry name" value="GHMP_kinase_C_dom"/>
</dbReference>
<name>A0A084WQF7_ANOSI</name>
<dbReference type="GO" id="GO:0019287">
    <property type="term" value="P:isopentenyl diphosphate biosynthetic process, mevalonate pathway"/>
    <property type="evidence" value="ECO:0007669"/>
    <property type="project" value="UniProtKB-UniPathway"/>
</dbReference>
<dbReference type="OrthoDB" id="1652964at2759"/>
<reference evidence="14" key="2">
    <citation type="submission" date="2020-05" db="UniProtKB">
        <authorList>
            <consortium name="EnsemblMetazoa"/>
        </authorList>
    </citation>
    <scope>IDENTIFICATION</scope>
</reference>
<organism evidence="13">
    <name type="scientific">Anopheles sinensis</name>
    <name type="common">Mosquito</name>
    <dbReference type="NCBI Taxonomy" id="74873"/>
    <lineage>
        <taxon>Eukaryota</taxon>
        <taxon>Metazoa</taxon>
        <taxon>Ecdysozoa</taxon>
        <taxon>Arthropoda</taxon>
        <taxon>Hexapoda</taxon>
        <taxon>Insecta</taxon>
        <taxon>Pterygota</taxon>
        <taxon>Neoptera</taxon>
        <taxon>Endopterygota</taxon>
        <taxon>Diptera</taxon>
        <taxon>Nematocera</taxon>
        <taxon>Culicoidea</taxon>
        <taxon>Culicidae</taxon>
        <taxon>Anophelinae</taxon>
        <taxon>Anopheles</taxon>
    </lineage>
</organism>
<dbReference type="Pfam" id="PF08544">
    <property type="entry name" value="GHMP_kinases_C"/>
    <property type="match status" value="1"/>
</dbReference>
<dbReference type="STRING" id="74873.A0A084WQF7"/>
<feature type="domain" description="GHMP kinase N-terminal" evidence="11">
    <location>
        <begin position="129"/>
        <end position="218"/>
    </location>
</feature>
<dbReference type="InterPro" id="IPR006205">
    <property type="entry name" value="Mev_gal_kin"/>
</dbReference>
<dbReference type="PRINTS" id="PR00959">
    <property type="entry name" value="MEVGALKINASE"/>
</dbReference>
<dbReference type="GO" id="GO:0005524">
    <property type="term" value="F:ATP binding"/>
    <property type="evidence" value="ECO:0007669"/>
    <property type="project" value="UniProtKB-KW"/>
</dbReference>
<dbReference type="Proteomes" id="UP000030765">
    <property type="component" value="Unassembled WGS sequence"/>
</dbReference>
<keyword evidence="10" id="KW-1207">Sterol metabolism</keyword>
<keyword evidence="5 10" id="KW-0418">Kinase</keyword>
<dbReference type="PANTHER" id="PTHR43290">
    <property type="entry name" value="MEVALONATE KINASE"/>
    <property type="match status" value="1"/>
</dbReference>
<sequence>MVLEFEVSAPGKVILHGEHSVIYGFPAVAGPIGLRTNLRCSPQSDPVMTFEFLSIPFTSSLTMVAFNEFLAEVDCYGTLQPEQFLHQMRDPEGPFPFARFVRTQPSMAEGTKDRFSLGAALYIVNRVLRAEGVQSIDLPGGFTLSFSSAMSIGAGLGSSASFGVCLGAGAYALAQMVHGKPVTFDDVVREKVSRWAFDCEVIMHEKPSGIDNTIATYGKLIRFRRGDPAHQTVALRHPVPILIVDTGVSRSTAKLVAINAKRRELYPRTVGPILEAMGGLVEEAIGWYESDQVEPAATVYERLGTLVAINNNLLRSLGVSHPALEKIFALAEQHGYASKLTGAGGGGCAFILLPPNYREQQSFRLLDQALRDAGFNTIETTIADGQGVSFQAK</sequence>
<dbReference type="VEuPathDB" id="VectorBase:ASIC020720"/>
<evidence type="ECO:0000256" key="3">
    <source>
        <dbReference type="ARBA" id="ARBA00022679"/>
    </source>
</evidence>
<dbReference type="VEuPathDB" id="VectorBase:ASIS021244"/>
<evidence type="ECO:0000256" key="1">
    <source>
        <dbReference type="ARBA" id="ARBA00022490"/>
    </source>
</evidence>
<evidence type="ECO:0000256" key="9">
    <source>
        <dbReference type="ARBA" id="ARBA00029438"/>
    </source>
</evidence>
<evidence type="ECO:0000256" key="4">
    <source>
        <dbReference type="ARBA" id="ARBA00022741"/>
    </source>
</evidence>
<dbReference type="EC" id="2.7.1.36" evidence="10"/>
<evidence type="ECO:0000313" key="15">
    <source>
        <dbReference type="Proteomes" id="UP000030765"/>
    </source>
</evidence>
<comment type="subcellular location">
    <subcellularLocation>
        <location evidence="10">Cytoplasm</location>
    </subcellularLocation>
</comment>
<keyword evidence="1 10" id="KW-0963">Cytoplasm</keyword>
<keyword evidence="2 10" id="KW-0444">Lipid biosynthesis</keyword>
<evidence type="ECO:0000259" key="12">
    <source>
        <dbReference type="Pfam" id="PF08544"/>
    </source>
</evidence>
<dbReference type="InterPro" id="IPR014721">
    <property type="entry name" value="Ribsml_uS5_D2-typ_fold_subgr"/>
</dbReference>
<keyword evidence="8 10" id="KW-0443">Lipid metabolism</keyword>
<evidence type="ECO:0000259" key="11">
    <source>
        <dbReference type="Pfam" id="PF00288"/>
    </source>
</evidence>
<dbReference type="GO" id="GO:0004496">
    <property type="term" value="F:mevalonate kinase activity"/>
    <property type="evidence" value="ECO:0007669"/>
    <property type="project" value="UniProtKB-EC"/>
</dbReference>
<evidence type="ECO:0000256" key="5">
    <source>
        <dbReference type="ARBA" id="ARBA00022777"/>
    </source>
</evidence>
<dbReference type="UniPathway" id="UPA00057">
    <property type="reaction ID" value="UER00098"/>
</dbReference>
<dbReference type="EMBL" id="ATLV01025603">
    <property type="status" value="NOT_ANNOTATED_CDS"/>
    <property type="molecule type" value="Genomic_DNA"/>
</dbReference>
<evidence type="ECO:0000313" key="14">
    <source>
        <dbReference type="EnsemblMetazoa" id="ASIC020720-PA"/>
    </source>
</evidence>
<evidence type="ECO:0000256" key="6">
    <source>
        <dbReference type="ARBA" id="ARBA00022840"/>
    </source>
</evidence>